<evidence type="ECO:0000313" key="2">
    <source>
        <dbReference type="Proteomes" id="UP000183952"/>
    </source>
</evidence>
<dbReference type="Proteomes" id="UP000183952">
    <property type="component" value="Unassembled WGS sequence"/>
</dbReference>
<dbReference type="AlphaFoldDB" id="A0A1M6JNP6"/>
<organism evidence="1 2">
    <name type="scientific">Hathewaya proteolytica DSM 3090</name>
    <dbReference type="NCBI Taxonomy" id="1121331"/>
    <lineage>
        <taxon>Bacteria</taxon>
        <taxon>Bacillati</taxon>
        <taxon>Bacillota</taxon>
        <taxon>Clostridia</taxon>
        <taxon>Eubacteriales</taxon>
        <taxon>Clostridiaceae</taxon>
        <taxon>Hathewaya</taxon>
    </lineage>
</organism>
<accession>A0A1M6JNP6</accession>
<reference evidence="1 2" key="1">
    <citation type="submission" date="2016-11" db="EMBL/GenBank/DDBJ databases">
        <authorList>
            <person name="Jaros S."/>
            <person name="Januszkiewicz K."/>
            <person name="Wedrychowicz H."/>
        </authorList>
    </citation>
    <scope>NUCLEOTIDE SEQUENCE [LARGE SCALE GENOMIC DNA]</scope>
    <source>
        <strain evidence="1 2">DSM 3090</strain>
    </source>
</reference>
<evidence type="ECO:0008006" key="3">
    <source>
        <dbReference type="Google" id="ProtNLM"/>
    </source>
</evidence>
<dbReference type="OrthoDB" id="1929632at2"/>
<gene>
    <name evidence="1" type="ORF">SAMN02745248_00258</name>
</gene>
<protein>
    <recommendedName>
        <fullName evidence="3">L-2-amino-thiazoline-4-carboxylic acid hydrolase</fullName>
    </recommendedName>
</protein>
<dbReference type="EMBL" id="FRAD01000003">
    <property type="protein sequence ID" value="SHJ48286.1"/>
    <property type="molecule type" value="Genomic_DNA"/>
</dbReference>
<sequence length="186" mass="20898">MARLSGIKTKLLKYNIDEKVTKEIIGNGDLVGVIERMEKLLSPEIIYEILDSSACATSKKELNGIKKIEAETLQKKIANIALLGDFHADWNVVLNEDNTLTAGWVIKENDGFACVCTSTVNKKLKVRDITHENRTMPLTYCLCCAGHCRQHLEKLLDIQLKTKEIVSSPINSKGQKPCEFIFHIIK</sequence>
<evidence type="ECO:0000313" key="1">
    <source>
        <dbReference type="EMBL" id="SHJ48286.1"/>
    </source>
</evidence>
<keyword evidence="2" id="KW-1185">Reference proteome</keyword>
<dbReference type="RefSeq" id="WP_072901424.1">
    <property type="nucleotide sequence ID" value="NZ_FRAD01000003.1"/>
</dbReference>
<name>A0A1M6JNP6_9CLOT</name>
<proteinExistence type="predicted"/>